<feature type="compositionally biased region" description="Polar residues" evidence="1">
    <location>
        <begin position="194"/>
        <end position="210"/>
    </location>
</feature>
<dbReference type="EMBL" id="KQ996414">
    <property type="protein sequence ID" value="KZV45243.1"/>
    <property type="molecule type" value="Genomic_DNA"/>
</dbReference>
<dbReference type="PANTHER" id="PTHR48152">
    <property type="entry name" value="F1C9.34 PROTEIN"/>
    <property type="match status" value="1"/>
</dbReference>
<evidence type="ECO:0000313" key="2">
    <source>
        <dbReference type="EMBL" id="KZV45243.1"/>
    </source>
</evidence>
<keyword evidence="3" id="KW-1185">Reference proteome</keyword>
<reference evidence="2 3" key="1">
    <citation type="journal article" date="2015" name="Proc. Natl. Acad. Sci. U.S.A.">
        <title>The resurrection genome of Boea hygrometrica: A blueprint for survival of dehydration.</title>
        <authorList>
            <person name="Xiao L."/>
            <person name="Yang G."/>
            <person name="Zhang L."/>
            <person name="Yang X."/>
            <person name="Zhao S."/>
            <person name="Ji Z."/>
            <person name="Zhou Q."/>
            <person name="Hu M."/>
            <person name="Wang Y."/>
            <person name="Chen M."/>
            <person name="Xu Y."/>
            <person name="Jin H."/>
            <person name="Xiao X."/>
            <person name="Hu G."/>
            <person name="Bao F."/>
            <person name="Hu Y."/>
            <person name="Wan P."/>
            <person name="Li L."/>
            <person name="Deng X."/>
            <person name="Kuang T."/>
            <person name="Xiang C."/>
            <person name="Zhu J.K."/>
            <person name="Oliver M.J."/>
            <person name="He Y."/>
        </authorList>
    </citation>
    <scope>NUCLEOTIDE SEQUENCE [LARGE SCALE GENOMIC DNA]</scope>
    <source>
        <strain evidence="3">cv. XS01</strain>
    </source>
</reference>
<dbReference type="InterPro" id="IPR009291">
    <property type="entry name" value="Vps62"/>
</dbReference>
<sequence length="656" mass="73361">MSNFTISNWVPMLQGGGFGRGVIDIGGLQLLQISSFKKIWATYTGGPDDLGVTFFEPSPIPDGFSMLGSYAQPNNRPLFGWVMVGKSDASDPSGQILKSPIEYTQVWINSSKPNGQEDSAYFWLPKPPDGYKAVGYVITSSPDKPSLDKIRCVRADFTDEFESDNLIWTHNGLNINDLRPQNRGLEAQALGIGTLSSQENDANDTSSSTTPLSRLKNKNSNLSSTPNLSQVEELFKTYAPYIYFHPDEIYLPSSVNWYFSNGALLYTKGEESKPVPIDPDGSNLPQGGSNDGAYWLDLPIDEQAKERVKKGDLQTAEAYIHIKPVLGATFTDIQVWLFYPFNGHATAKIGFFRKISLGKIGEHVGDWEHLTLRISNFDGALHQVYFSEHSGGRWVDSSALEFQSGNKFVGYSSLNGHASYSSAGLFLQGSGNIGLRNEAAKSGMVMDTGSRFSVVSAAEEVAEPPWLNYAREWGPKLNYDFGKELRKVEKLLPGKKLHLLPSVDLRSTKVCELGLLNYKAKHVFYSFKRKRYRCHYDYYWASIFKVEYVDHSGQARFAFAEAPNEALPSECRPNFGAAWLTKDKFKVNETYQCWYTLGISKVSMNHKGLFDCQAQDPSTVEMLKRYFMLIVDVETSHILSKPCIDYFKAVFNVPAT</sequence>
<feature type="region of interest" description="Disordered" evidence="1">
    <location>
        <begin position="194"/>
        <end position="224"/>
    </location>
</feature>
<dbReference type="PANTHER" id="PTHR48152:SF3">
    <property type="entry name" value="DUF946 FAMILY PROTEIN (DUF946)"/>
    <property type="match status" value="1"/>
</dbReference>
<feature type="compositionally biased region" description="Low complexity" evidence="1">
    <location>
        <begin position="211"/>
        <end position="224"/>
    </location>
</feature>
<name>A0A2Z7CEY5_9LAMI</name>
<accession>A0A2Z7CEY5</accession>
<evidence type="ECO:0008006" key="4">
    <source>
        <dbReference type="Google" id="ProtNLM"/>
    </source>
</evidence>
<gene>
    <name evidence="2" type="ORF">F511_10020</name>
</gene>
<proteinExistence type="predicted"/>
<organism evidence="2 3">
    <name type="scientific">Dorcoceras hygrometricum</name>
    <dbReference type="NCBI Taxonomy" id="472368"/>
    <lineage>
        <taxon>Eukaryota</taxon>
        <taxon>Viridiplantae</taxon>
        <taxon>Streptophyta</taxon>
        <taxon>Embryophyta</taxon>
        <taxon>Tracheophyta</taxon>
        <taxon>Spermatophyta</taxon>
        <taxon>Magnoliopsida</taxon>
        <taxon>eudicotyledons</taxon>
        <taxon>Gunneridae</taxon>
        <taxon>Pentapetalae</taxon>
        <taxon>asterids</taxon>
        <taxon>lamiids</taxon>
        <taxon>Lamiales</taxon>
        <taxon>Gesneriaceae</taxon>
        <taxon>Didymocarpoideae</taxon>
        <taxon>Trichosporeae</taxon>
        <taxon>Loxocarpinae</taxon>
        <taxon>Dorcoceras</taxon>
    </lineage>
</organism>
<evidence type="ECO:0000313" key="3">
    <source>
        <dbReference type="Proteomes" id="UP000250235"/>
    </source>
</evidence>
<dbReference type="Proteomes" id="UP000250235">
    <property type="component" value="Unassembled WGS sequence"/>
</dbReference>
<protein>
    <recommendedName>
        <fullName evidence="4">Vacuolar protein sorting-associated protein 62</fullName>
    </recommendedName>
</protein>
<dbReference type="AlphaFoldDB" id="A0A2Z7CEY5"/>
<evidence type="ECO:0000256" key="1">
    <source>
        <dbReference type="SAM" id="MobiDB-lite"/>
    </source>
</evidence>
<dbReference type="Pfam" id="PF06101">
    <property type="entry name" value="Vps62"/>
    <property type="match status" value="1"/>
</dbReference>
<dbReference type="OrthoDB" id="188042at2759"/>